<dbReference type="Proteomes" id="UP000015102">
    <property type="component" value="Unassembled WGS sequence"/>
</dbReference>
<name>T1GNL6_MEGSC</name>
<evidence type="ECO:0000313" key="1">
    <source>
        <dbReference type="EnsemblMetazoa" id="MESCA005173-PA"/>
    </source>
</evidence>
<reference evidence="2" key="1">
    <citation type="submission" date="2013-02" db="EMBL/GenBank/DDBJ databases">
        <authorList>
            <person name="Hughes D."/>
        </authorList>
    </citation>
    <scope>NUCLEOTIDE SEQUENCE</scope>
    <source>
        <strain>Durham</strain>
        <strain evidence="2">NC isolate 2 -- Noor lab</strain>
    </source>
</reference>
<keyword evidence="2" id="KW-1185">Reference proteome</keyword>
<sequence length="178" mass="20999">MNKGFSDAFKGLSRVSSGKKTKLPSYFSTELLNSRRKVRCTFNSSYKNKNWVEYKAILKIYKKELAKRESWRNFFESKKCSNYNFPRELLATFSLRELTELNELSNNHIFFRYIVNRGTVSNCFPNIRGFRQGDALLCSLFCTKSSNQTSLYEHLLLILRKIIPPHIYFMDIIIIESF</sequence>
<evidence type="ECO:0000313" key="2">
    <source>
        <dbReference type="Proteomes" id="UP000015102"/>
    </source>
</evidence>
<dbReference type="EnsemblMetazoa" id="MESCA005173-RA">
    <property type="protein sequence ID" value="MESCA005173-PA"/>
    <property type="gene ID" value="MESCA005173"/>
</dbReference>
<proteinExistence type="predicted"/>
<dbReference type="AlphaFoldDB" id="T1GNL6"/>
<organism evidence="1 2">
    <name type="scientific">Megaselia scalaris</name>
    <name type="common">Humpbacked fly</name>
    <name type="synonym">Phora scalaris</name>
    <dbReference type="NCBI Taxonomy" id="36166"/>
    <lineage>
        <taxon>Eukaryota</taxon>
        <taxon>Metazoa</taxon>
        <taxon>Ecdysozoa</taxon>
        <taxon>Arthropoda</taxon>
        <taxon>Hexapoda</taxon>
        <taxon>Insecta</taxon>
        <taxon>Pterygota</taxon>
        <taxon>Neoptera</taxon>
        <taxon>Endopterygota</taxon>
        <taxon>Diptera</taxon>
        <taxon>Brachycera</taxon>
        <taxon>Muscomorpha</taxon>
        <taxon>Platypezoidea</taxon>
        <taxon>Phoridae</taxon>
        <taxon>Megaseliini</taxon>
        <taxon>Megaselia</taxon>
    </lineage>
</organism>
<reference evidence="1" key="2">
    <citation type="submission" date="2015-06" db="UniProtKB">
        <authorList>
            <consortium name="EnsemblMetazoa"/>
        </authorList>
    </citation>
    <scope>IDENTIFICATION</scope>
</reference>
<dbReference type="HOGENOM" id="CLU_1512337_0_0_1"/>
<dbReference type="EMBL" id="CAQQ02165159">
    <property type="status" value="NOT_ANNOTATED_CDS"/>
    <property type="molecule type" value="Genomic_DNA"/>
</dbReference>
<dbReference type="EMBL" id="CAQQ02165158">
    <property type="status" value="NOT_ANNOTATED_CDS"/>
    <property type="molecule type" value="Genomic_DNA"/>
</dbReference>
<protein>
    <submittedName>
        <fullName evidence="1">Uncharacterized protein</fullName>
    </submittedName>
</protein>
<accession>T1GNL6</accession>